<reference evidence="3" key="1">
    <citation type="journal article" date="2019" name="Int. J. Syst. Evol. Microbiol.">
        <title>The Global Catalogue of Microorganisms (GCM) 10K type strain sequencing project: providing services to taxonomists for standard genome sequencing and annotation.</title>
        <authorList>
            <consortium name="The Broad Institute Genomics Platform"/>
            <consortium name="The Broad Institute Genome Sequencing Center for Infectious Disease"/>
            <person name="Wu L."/>
            <person name="Ma J."/>
        </authorList>
    </citation>
    <scope>NUCLEOTIDE SEQUENCE [LARGE SCALE GENOMIC DNA]</scope>
    <source>
        <strain evidence="3">JCM 14545</strain>
    </source>
</reference>
<gene>
    <name evidence="2" type="ORF">GCM10009754_76800</name>
</gene>
<keyword evidence="3" id="KW-1185">Reference proteome</keyword>
<protein>
    <submittedName>
        <fullName evidence="2">Uncharacterized protein</fullName>
    </submittedName>
</protein>
<evidence type="ECO:0000313" key="3">
    <source>
        <dbReference type="Proteomes" id="UP001501116"/>
    </source>
</evidence>
<dbReference type="Proteomes" id="UP001501116">
    <property type="component" value="Unassembled WGS sequence"/>
</dbReference>
<evidence type="ECO:0000256" key="1">
    <source>
        <dbReference type="SAM" id="MobiDB-lite"/>
    </source>
</evidence>
<evidence type="ECO:0000313" key="2">
    <source>
        <dbReference type="EMBL" id="GAA1987377.1"/>
    </source>
</evidence>
<comment type="caution">
    <text evidence="2">The sequence shown here is derived from an EMBL/GenBank/DDBJ whole genome shotgun (WGS) entry which is preliminary data.</text>
</comment>
<dbReference type="EMBL" id="BAAANN010000046">
    <property type="protein sequence ID" value="GAA1987377.1"/>
    <property type="molecule type" value="Genomic_DNA"/>
</dbReference>
<feature type="region of interest" description="Disordered" evidence="1">
    <location>
        <begin position="69"/>
        <end position="99"/>
    </location>
</feature>
<organism evidence="2 3">
    <name type="scientific">Amycolatopsis minnesotensis</name>
    <dbReference type="NCBI Taxonomy" id="337894"/>
    <lineage>
        <taxon>Bacteria</taxon>
        <taxon>Bacillati</taxon>
        <taxon>Actinomycetota</taxon>
        <taxon>Actinomycetes</taxon>
        <taxon>Pseudonocardiales</taxon>
        <taxon>Pseudonocardiaceae</taxon>
        <taxon>Amycolatopsis</taxon>
    </lineage>
</organism>
<accession>A0ABP5DW74</accession>
<proteinExistence type="predicted"/>
<name>A0ABP5DW74_9PSEU</name>
<sequence length="99" mass="9642">MAAAWSAAVIAAASGLTGCAGGAAGVALAGITGNTMVIARPAIAAKPDLSPRWGVIADTFRSRQAALPGETGKRAVAPGSTVCGGELPEEVQGRDLGRA</sequence>